<dbReference type="PANTHER" id="PTHR33734">
    <property type="entry name" value="LYSM DOMAIN-CONTAINING GPI-ANCHORED PROTEIN 2"/>
    <property type="match status" value="1"/>
</dbReference>
<evidence type="ECO:0000313" key="13">
    <source>
        <dbReference type="Proteomes" id="UP000628775"/>
    </source>
</evidence>
<dbReference type="EMBL" id="BMIR01000015">
    <property type="protein sequence ID" value="GGE48307.1"/>
    <property type="molecule type" value="Genomic_DNA"/>
</dbReference>
<feature type="region of interest" description="Disordered" evidence="8">
    <location>
        <begin position="220"/>
        <end position="248"/>
    </location>
</feature>
<evidence type="ECO:0000256" key="3">
    <source>
        <dbReference type="ARBA" id="ARBA00022729"/>
    </source>
</evidence>
<keyword evidence="5" id="KW-0378">Hydrolase</keyword>
<accession>A0A8J2YK92</accession>
<feature type="domain" description="NlpC/P60" evidence="11">
    <location>
        <begin position="23"/>
        <end position="147"/>
    </location>
</feature>
<dbReference type="Pfam" id="PF01476">
    <property type="entry name" value="LysM"/>
    <property type="match status" value="4"/>
</dbReference>
<evidence type="ECO:0000259" key="10">
    <source>
        <dbReference type="PROSITE" id="PS51782"/>
    </source>
</evidence>
<keyword evidence="4" id="KW-0677">Repeat</keyword>
<feature type="domain" description="LysM" evidence="10">
    <location>
        <begin position="325"/>
        <end position="368"/>
    </location>
</feature>
<dbReference type="GO" id="GO:0071555">
    <property type="term" value="P:cell wall organization"/>
    <property type="evidence" value="ECO:0007669"/>
    <property type="project" value="UniProtKB-KW"/>
</dbReference>
<dbReference type="PROSITE" id="PS51782">
    <property type="entry name" value="LYSM"/>
    <property type="match status" value="4"/>
</dbReference>
<name>A0A8J2YK92_9BACL</name>
<keyword evidence="6" id="KW-0788">Thiol protease</keyword>
<dbReference type="InterPro" id="IPR000064">
    <property type="entry name" value="NLP_P60_dom"/>
</dbReference>
<dbReference type="SMART" id="SM00257">
    <property type="entry name" value="LysM"/>
    <property type="match status" value="4"/>
</dbReference>
<gene>
    <name evidence="12" type="ORF">GCM10011391_28870</name>
</gene>
<evidence type="ECO:0000256" key="9">
    <source>
        <dbReference type="SAM" id="SignalP"/>
    </source>
</evidence>
<feature type="region of interest" description="Disordered" evidence="8">
    <location>
        <begin position="291"/>
        <end position="323"/>
    </location>
</feature>
<evidence type="ECO:0008006" key="14">
    <source>
        <dbReference type="Google" id="ProtNLM"/>
    </source>
</evidence>
<feature type="domain" description="LysM" evidence="10">
    <location>
        <begin position="392"/>
        <end position="435"/>
    </location>
</feature>
<dbReference type="GO" id="GO:0006508">
    <property type="term" value="P:proteolysis"/>
    <property type="evidence" value="ECO:0007669"/>
    <property type="project" value="UniProtKB-KW"/>
</dbReference>
<dbReference type="InterPro" id="IPR038765">
    <property type="entry name" value="Papain-like_cys_pep_sf"/>
</dbReference>
<reference evidence="12" key="2">
    <citation type="submission" date="2020-09" db="EMBL/GenBank/DDBJ databases">
        <authorList>
            <person name="Sun Q."/>
            <person name="Zhou Y."/>
        </authorList>
    </citation>
    <scope>NUCLEOTIDE SEQUENCE</scope>
    <source>
        <strain evidence="12">CGMCC 1.15371</strain>
    </source>
</reference>
<feature type="domain" description="LysM" evidence="10">
    <location>
        <begin position="245"/>
        <end position="288"/>
    </location>
</feature>
<keyword evidence="2" id="KW-0645">Protease</keyword>
<comment type="caution">
    <text evidence="12">The sequence shown here is derived from an EMBL/GenBank/DDBJ whole genome shotgun (WGS) entry which is preliminary data.</text>
</comment>
<feature type="signal peptide" evidence="9">
    <location>
        <begin position="1"/>
        <end position="23"/>
    </location>
</feature>
<feature type="compositionally biased region" description="Low complexity" evidence="8">
    <location>
        <begin position="159"/>
        <end position="177"/>
    </location>
</feature>
<dbReference type="SUPFAM" id="SSF54001">
    <property type="entry name" value="Cysteine proteinases"/>
    <property type="match status" value="1"/>
</dbReference>
<evidence type="ECO:0000259" key="11">
    <source>
        <dbReference type="PROSITE" id="PS51935"/>
    </source>
</evidence>
<keyword evidence="3 9" id="KW-0732">Signal</keyword>
<reference evidence="12" key="1">
    <citation type="journal article" date="2014" name="Int. J. Syst. Evol. Microbiol.">
        <title>Complete genome sequence of Corynebacterium casei LMG S-19264T (=DSM 44701T), isolated from a smear-ripened cheese.</title>
        <authorList>
            <consortium name="US DOE Joint Genome Institute (JGI-PGF)"/>
            <person name="Walter F."/>
            <person name="Albersmeier A."/>
            <person name="Kalinowski J."/>
            <person name="Ruckert C."/>
        </authorList>
    </citation>
    <scope>NUCLEOTIDE SEQUENCE</scope>
    <source>
        <strain evidence="12">CGMCC 1.15371</strain>
    </source>
</reference>
<evidence type="ECO:0000256" key="1">
    <source>
        <dbReference type="ARBA" id="ARBA00007074"/>
    </source>
</evidence>
<dbReference type="Gene3D" id="3.90.1720.10">
    <property type="entry name" value="endopeptidase domain like (from Nostoc punctiforme)"/>
    <property type="match status" value="1"/>
</dbReference>
<feature type="chain" id="PRO_5035244936" description="LysM peptidoglycan-binding domain-containing protein" evidence="9">
    <location>
        <begin position="24"/>
        <end position="437"/>
    </location>
</feature>
<sequence length="437" mass="46498">MKKLIPFAVAGGIVLSANGVALASTGDDVIQHGNQYLGTHYTYGAAIGDTSQFDCSSFTATVYKELGINLPRTSIEQSTVGTPVSRSNLQKGDLVFFDTDLNGVIDHVGIYAGNNQMISALVDDGITYSNINSWYWDPTYVTARRVLSGNNGSSAVEVSTGKASQNQSSSSSSTSYTVKSGDSLWLISQKVNLSVAKLKSLNHLNSDVIYPGQKLVLSGSSTSSSTASSSKTTTVSSSKSNQSSSTYTVKSGDSLWAIAVKYDVSVSEIKDWNNLSSDLIHPGQKLNVKPVQLSEKVSTSKSSTKTSKSSTTTSKSSASAKTSNGTYVVKKNDTLWDIATHYKVTVDDIKTYNKLSSYIIFPGQKLKIPTVGSSKVSGQSMPKATAVKQPTGKYTVKSGDTLSEIALLNDTNVKKIMKTNDLSSTLIFPGQVLVIPK</sequence>
<evidence type="ECO:0000256" key="8">
    <source>
        <dbReference type="SAM" id="MobiDB-lite"/>
    </source>
</evidence>
<evidence type="ECO:0000256" key="5">
    <source>
        <dbReference type="ARBA" id="ARBA00022801"/>
    </source>
</evidence>
<dbReference type="PROSITE" id="PS51935">
    <property type="entry name" value="NLPC_P60"/>
    <property type="match status" value="1"/>
</dbReference>
<dbReference type="RefSeq" id="WP_188695614.1">
    <property type="nucleotide sequence ID" value="NZ_BMIR01000015.1"/>
</dbReference>
<evidence type="ECO:0000313" key="12">
    <source>
        <dbReference type="EMBL" id="GGE48307.1"/>
    </source>
</evidence>
<dbReference type="InterPro" id="IPR018392">
    <property type="entry name" value="LysM"/>
</dbReference>
<evidence type="ECO:0000256" key="2">
    <source>
        <dbReference type="ARBA" id="ARBA00022670"/>
    </source>
</evidence>
<feature type="domain" description="LysM" evidence="10">
    <location>
        <begin position="174"/>
        <end position="217"/>
    </location>
</feature>
<evidence type="ECO:0000256" key="6">
    <source>
        <dbReference type="ARBA" id="ARBA00022807"/>
    </source>
</evidence>
<dbReference type="SUPFAM" id="SSF54106">
    <property type="entry name" value="LysM domain"/>
    <property type="match status" value="4"/>
</dbReference>
<dbReference type="PANTHER" id="PTHR33734:SF22">
    <property type="entry name" value="MEMBRANE-BOUND LYTIC MUREIN TRANSGLYCOSYLASE D"/>
    <property type="match status" value="1"/>
</dbReference>
<dbReference type="Pfam" id="PF00877">
    <property type="entry name" value="NLPC_P60"/>
    <property type="match status" value="1"/>
</dbReference>
<feature type="compositionally biased region" description="Low complexity" evidence="8">
    <location>
        <begin position="299"/>
        <end position="323"/>
    </location>
</feature>
<evidence type="ECO:0000256" key="7">
    <source>
        <dbReference type="ARBA" id="ARBA00023316"/>
    </source>
</evidence>
<dbReference type="AlphaFoldDB" id="A0A8J2YK92"/>
<protein>
    <recommendedName>
        <fullName evidence="14">LysM peptidoglycan-binding domain-containing protein</fullName>
    </recommendedName>
</protein>
<dbReference type="InterPro" id="IPR036779">
    <property type="entry name" value="LysM_dom_sf"/>
</dbReference>
<organism evidence="12 13">
    <name type="scientific">Pullulanibacillus camelliae</name>
    <dbReference type="NCBI Taxonomy" id="1707096"/>
    <lineage>
        <taxon>Bacteria</taxon>
        <taxon>Bacillati</taxon>
        <taxon>Bacillota</taxon>
        <taxon>Bacilli</taxon>
        <taxon>Bacillales</taxon>
        <taxon>Sporolactobacillaceae</taxon>
        <taxon>Pullulanibacillus</taxon>
    </lineage>
</organism>
<dbReference type="GO" id="GO:0008932">
    <property type="term" value="F:lytic endotransglycosylase activity"/>
    <property type="evidence" value="ECO:0007669"/>
    <property type="project" value="TreeGrafter"/>
</dbReference>
<comment type="similarity">
    <text evidence="1">Belongs to the peptidase C40 family.</text>
</comment>
<dbReference type="Gene3D" id="3.10.350.10">
    <property type="entry name" value="LysM domain"/>
    <property type="match status" value="4"/>
</dbReference>
<dbReference type="GO" id="GO:0008234">
    <property type="term" value="F:cysteine-type peptidase activity"/>
    <property type="evidence" value="ECO:0007669"/>
    <property type="project" value="UniProtKB-KW"/>
</dbReference>
<evidence type="ECO:0000256" key="4">
    <source>
        <dbReference type="ARBA" id="ARBA00022737"/>
    </source>
</evidence>
<dbReference type="CDD" id="cd00118">
    <property type="entry name" value="LysM"/>
    <property type="match status" value="4"/>
</dbReference>
<feature type="region of interest" description="Disordered" evidence="8">
    <location>
        <begin position="154"/>
        <end position="177"/>
    </location>
</feature>
<keyword evidence="7" id="KW-0961">Cell wall biogenesis/degradation</keyword>
<dbReference type="Proteomes" id="UP000628775">
    <property type="component" value="Unassembled WGS sequence"/>
</dbReference>
<proteinExistence type="inferred from homology"/>
<keyword evidence="13" id="KW-1185">Reference proteome</keyword>